<dbReference type="PROSITE" id="PS51126">
    <property type="entry name" value="DILUTE"/>
    <property type="match status" value="1"/>
</dbReference>
<evidence type="ECO:0000259" key="2">
    <source>
        <dbReference type="PROSITE" id="PS51126"/>
    </source>
</evidence>
<evidence type="ECO:0000313" key="4">
    <source>
        <dbReference type="Proteomes" id="UP000002149"/>
    </source>
</evidence>
<dbReference type="AlphaFoldDB" id="A0A0S2LJ11"/>
<dbReference type="GeneID" id="36393085"/>
<protein>
    <recommendedName>
        <fullName evidence="2">Dilute domain-containing protein</fullName>
    </recommendedName>
</protein>
<dbReference type="OrthoDB" id="6108017at2759"/>
<dbReference type="InterPro" id="IPR002710">
    <property type="entry name" value="Dilute_dom"/>
</dbReference>
<feature type="domain" description="Dilute" evidence="2">
    <location>
        <begin position="150"/>
        <end position="446"/>
    </location>
</feature>
<dbReference type="KEGG" id="cne:CNJ03155"/>
<dbReference type="InterPro" id="IPR052072">
    <property type="entry name" value="Vascular_dev_regulator"/>
</dbReference>
<dbReference type="STRING" id="214684.A0A0S2LJ11"/>
<organism evidence="3 4">
    <name type="scientific">Cryptococcus deneoformans (strain JEC21 / ATCC MYA-565)</name>
    <name type="common">Cryptococcus neoformans var. neoformans serotype D</name>
    <dbReference type="NCBI Taxonomy" id="214684"/>
    <lineage>
        <taxon>Eukaryota</taxon>
        <taxon>Fungi</taxon>
        <taxon>Dikarya</taxon>
        <taxon>Basidiomycota</taxon>
        <taxon>Agaricomycotina</taxon>
        <taxon>Tremellomycetes</taxon>
        <taxon>Tremellales</taxon>
        <taxon>Cryptococcaceae</taxon>
        <taxon>Cryptococcus</taxon>
        <taxon>Cryptococcus neoformans species complex</taxon>
    </lineage>
</organism>
<dbReference type="GO" id="GO:0051020">
    <property type="term" value="F:GTPase binding"/>
    <property type="evidence" value="ECO:0000318"/>
    <property type="project" value="GO_Central"/>
</dbReference>
<keyword evidence="4" id="KW-1185">Reference proteome</keyword>
<accession>A0A0S2LJ11</accession>
<name>A0A0S2LJ11_CRYD1</name>
<dbReference type="VEuPathDB" id="FungiDB:CNJ03155"/>
<gene>
    <name evidence="3" type="ordered locus">CNJ03155</name>
</gene>
<dbReference type="SMART" id="SM01132">
    <property type="entry name" value="DIL"/>
    <property type="match status" value="1"/>
</dbReference>
<dbReference type="Proteomes" id="UP000002149">
    <property type="component" value="Chromosome 10"/>
</dbReference>
<dbReference type="InParanoid" id="A0A0S2LJ11"/>
<dbReference type="PANTHER" id="PTHR16027:SF6">
    <property type="entry name" value="DILUTE DOMAIN-CONTAINING PROTEIN"/>
    <property type="match status" value="1"/>
</dbReference>
<proteinExistence type="predicted"/>
<dbReference type="Pfam" id="PF01843">
    <property type="entry name" value="DIL"/>
    <property type="match status" value="1"/>
</dbReference>
<reference evidence="3 4" key="1">
    <citation type="journal article" date="2005" name="Science">
        <title>The genome of the basidiomycetous yeast and human pathogen Cryptococcus neoformans.</title>
        <authorList>
            <person name="Loftus B.J."/>
            <person name="Fung E."/>
            <person name="Roncaglia P."/>
            <person name="Rowley D."/>
            <person name="Amedeo P."/>
            <person name="Bruno D."/>
            <person name="Vamathevan J."/>
            <person name="Miranda M."/>
            <person name="Anderson I.J."/>
            <person name="Fraser J.A."/>
            <person name="Allen J.E."/>
            <person name="Bosdet I.E."/>
            <person name="Brent M.R."/>
            <person name="Chiu R."/>
            <person name="Doering T.L."/>
            <person name="Donlin M.J."/>
            <person name="D'Souza C.A."/>
            <person name="Fox D.S."/>
            <person name="Grinberg V."/>
            <person name="Fu J."/>
            <person name="Fukushima M."/>
            <person name="Haas B.J."/>
            <person name="Huang J.C."/>
            <person name="Janbon G."/>
            <person name="Jones S.J."/>
            <person name="Koo H.L."/>
            <person name="Krzywinski M.I."/>
            <person name="Kwon-Chung J.K."/>
            <person name="Lengeler K.B."/>
            <person name="Maiti R."/>
            <person name="Marra M.A."/>
            <person name="Marra R.E."/>
            <person name="Mathewson C.A."/>
            <person name="Mitchell T.G."/>
            <person name="Pertea M."/>
            <person name="Riggs F.R."/>
            <person name="Salzberg S.L."/>
            <person name="Schein J.E."/>
            <person name="Shvartsbeyn A."/>
            <person name="Shin H."/>
            <person name="Shumway M."/>
            <person name="Specht C.A."/>
            <person name="Suh B.B."/>
            <person name="Tenney A."/>
            <person name="Utterback T.R."/>
            <person name="Wickes B.L."/>
            <person name="Wortman J.R."/>
            <person name="Wye N.H."/>
            <person name="Kronstad J.W."/>
            <person name="Lodge J.K."/>
            <person name="Heitman J."/>
            <person name="Davis R.W."/>
            <person name="Fraser C.M."/>
            <person name="Hyman R.W."/>
        </authorList>
    </citation>
    <scope>NUCLEOTIDE SEQUENCE [LARGE SCALE GENOMIC DNA]</scope>
    <source>
        <strain evidence="4">JEC21 / ATCC MYA-565</strain>
    </source>
</reference>
<dbReference type="PaxDb" id="214684-A0A0S2LJ11"/>
<feature type="region of interest" description="Disordered" evidence="1">
    <location>
        <begin position="1"/>
        <end position="76"/>
    </location>
</feature>
<dbReference type="RefSeq" id="XP_024514467.1">
    <property type="nucleotide sequence ID" value="XM_024658789.1"/>
</dbReference>
<evidence type="ECO:0000256" key="1">
    <source>
        <dbReference type="SAM" id="MobiDB-lite"/>
    </source>
</evidence>
<dbReference type="EMBL" id="AE017350">
    <property type="protein sequence ID" value="ALO60929.1"/>
    <property type="molecule type" value="Genomic_DNA"/>
</dbReference>
<evidence type="ECO:0000313" key="3">
    <source>
        <dbReference type="EMBL" id="ALO60929.1"/>
    </source>
</evidence>
<sequence>MPSHRKGKDSSSKLLPAGGLSSAAKEVPSTPTPKTTPATTTTLRRTPAATPTPYKKKAPATPNNASATPKKPKKKKKNNFCAVGMILQDHQKAIHEEILRSLIINLKIPRPTPTSRLSQMEVFFPVHTIGCIGTEMWRHCMMDDSDAFFGSVLHMIQDCVHSYDGSLAIIPEIFWLSNAQEMFSFVSLVEKGKPHNNCLDWKIRMSILRHDLDSLVYNIYQSFIRKIKRHLALMVIPAIIEAQPLPGFFTEDKSAWPITSFMKLTLGTESPPGRTYTTMDIIDLFDSLWKCFEEFFVELVIVKNVFSELLDLINRVAFNDLVRRTNFCSFKRGTYAQCLVYPLKDLERSPDFAGLQIQYNLQRIEEWCRSHDMTDDLHLLRHIQQATKIGLMRMQSPEDAHHIFEVCSDLIPAQIYKLVKQYATNNPAIVPPGQKFFQAITVRLQPGKDFQNMTIPIIDEALPFRAPPPRKIDLLSTYLPDDVEAPTVRRIMDII</sequence>
<feature type="compositionally biased region" description="Low complexity" evidence="1">
    <location>
        <begin position="28"/>
        <end position="69"/>
    </location>
</feature>
<dbReference type="PANTHER" id="PTHR16027">
    <property type="entry name" value="DILUTE DOMAIN-CONTAINING PROTEIN YPR089W"/>
    <property type="match status" value="1"/>
</dbReference>